<evidence type="ECO:0000256" key="3">
    <source>
        <dbReference type="ARBA" id="ARBA00022527"/>
    </source>
</evidence>
<evidence type="ECO:0000256" key="8">
    <source>
        <dbReference type="ARBA" id="ARBA00047899"/>
    </source>
</evidence>
<dbReference type="SUPFAM" id="SSF56112">
    <property type="entry name" value="Protein kinase-like (PK-like)"/>
    <property type="match status" value="2"/>
</dbReference>
<keyword evidence="5" id="KW-0547">Nucleotide-binding</keyword>
<keyword evidence="12" id="KW-1185">Reference proteome</keyword>
<dbReference type="PANTHER" id="PTHR12209">
    <property type="entry name" value="NON-SPECIFIC SERINE/THREONINE PROTEIN KINASE"/>
    <property type="match status" value="1"/>
</dbReference>
<dbReference type="GO" id="GO:0005524">
    <property type="term" value="F:ATP binding"/>
    <property type="evidence" value="ECO:0007669"/>
    <property type="project" value="UniProtKB-KW"/>
</dbReference>
<gene>
    <name evidence="11" type="ORF">EDC56_0565</name>
</gene>
<dbReference type="EMBL" id="RKHR01000003">
    <property type="protein sequence ID" value="ROS05043.1"/>
    <property type="molecule type" value="Genomic_DNA"/>
</dbReference>
<dbReference type="GO" id="GO:0005829">
    <property type="term" value="C:cytosol"/>
    <property type="evidence" value="ECO:0007669"/>
    <property type="project" value="TreeGrafter"/>
</dbReference>
<evidence type="ECO:0000256" key="5">
    <source>
        <dbReference type="ARBA" id="ARBA00022741"/>
    </source>
</evidence>
<evidence type="ECO:0000259" key="10">
    <source>
        <dbReference type="Pfam" id="PF01163"/>
    </source>
</evidence>
<keyword evidence="7" id="KW-0067">ATP-binding</keyword>
<evidence type="ECO:0000256" key="2">
    <source>
        <dbReference type="ARBA" id="ARBA00012513"/>
    </source>
</evidence>
<dbReference type="OrthoDB" id="6854449at2"/>
<proteinExistence type="inferred from homology"/>
<comment type="catalytic activity">
    <reaction evidence="9">
        <text>L-seryl-[protein] + ATP = O-phospho-L-seryl-[protein] + ADP + H(+)</text>
        <dbReference type="Rhea" id="RHEA:17989"/>
        <dbReference type="Rhea" id="RHEA-COMP:9863"/>
        <dbReference type="Rhea" id="RHEA-COMP:11604"/>
        <dbReference type="ChEBI" id="CHEBI:15378"/>
        <dbReference type="ChEBI" id="CHEBI:29999"/>
        <dbReference type="ChEBI" id="CHEBI:30616"/>
        <dbReference type="ChEBI" id="CHEBI:83421"/>
        <dbReference type="ChEBI" id="CHEBI:456216"/>
        <dbReference type="EC" id="2.7.11.1"/>
    </reaction>
</comment>
<evidence type="ECO:0000313" key="11">
    <source>
        <dbReference type="EMBL" id="ROS05043.1"/>
    </source>
</evidence>
<keyword evidence="4 11" id="KW-0808">Transferase</keyword>
<keyword evidence="3" id="KW-0723">Serine/threonine-protein kinase</keyword>
<reference evidence="11 12" key="1">
    <citation type="submission" date="2018-11" db="EMBL/GenBank/DDBJ databases">
        <title>Genomic Encyclopedia of Type Strains, Phase IV (KMG-IV): sequencing the most valuable type-strain genomes for metagenomic binning, comparative biology and taxonomic classification.</title>
        <authorList>
            <person name="Goeker M."/>
        </authorList>
    </citation>
    <scope>NUCLEOTIDE SEQUENCE [LARGE SCALE GENOMIC DNA]</scope>
    <source>
        <strain evidence="11 12">DSM 100316</strain>
    </source>
</reference>
<evidence type="ECO:0000313" key="12">
    <source>
        <dbReference type="Proteomes" id="UP000275394"/>
    </source>
</evidence>
<evidence type="ECO:0000256" key="9">
    <source>
        <dbReference type="ARBA" id="ARBA00048679"/>
    </source>
</evidence>
<protein>
    <recommendedName>
        <fullName evidence="2">non-specific serine/threonine protein kinase</fullName>
        <ecNumber evidence="2">2.7.11.1</ecNumber>
    </recommendedName>
</protein>
<keyword evidence="6" id="KW-0418">Kinase</keyword>
<dbReference type="EC" id="2.7.11.1" evidence="2"/>
<comment type="catalytic activity">
    <reaction evidence="8">
        <text>L-threonyl-[protein] + ATP = O-phospho-L-threonyl-[protein] + ADP + H(+)</text>
        <dbReference type="Rhea" id="RHEA:46608"/>
        <dbReference type="Rhea" id="RHEA-COMP:11060"/>
        <dbReference type="Rhea" id="RHEA-COMP:11605"/>
        <dbReference type="ChEBI" id="CHEBI:15378"/>
        <dbReference type="ChEBI" id="CHEBI:30013"/>
        <dbReference type="ChEBI" id="CHEBI:30616"/>
        <dbReference type="ChEBI" id="CHEBI:61977"/>
        <dbReference type="ChEBI" id="CHEBI:456216"/>
        <dbReference type="EC" id="2.7.11.1"/>
    </reaction>
</comment>
<comment type="caution">
    <text evidence="11">The sequence shown here is derived from an EMBL/GenBank/DDBJ whole genome shotgun (WGS) entry which is preliminary data.</text>
</comment>
<dbReference type="RefSeq" id="WP_123710990.1">
    <property type="nucleotide sequence ID" value="NZ_RKHR01000003.1"/>
</dbReference>
<organism evidence="11 12">
    <name type="scientific">Sinobacterium caligoides</name>
    <dbReference type="NCBI Taxonomy" id="933926"/>
    <lineage>
        <taxon>Bacteria</taxon>
        <taxon>Pseudomonadati</taxon>
        <taxon>Pseudomonadota</taxon>
        <taxon>Gammaproteobacteria</taxon>
        <taxon>Cellvibrionales</taxon>
        <taxon>Spongiibacteraceae</taxon>
        <taxon>Sinobacterium</taxon>
    </lineage>
</organism>
<dbReference type="AlphaFoldDB" id="A0A3N2DYX2"/>
<feature type="domain" description="RIO-type" evidence="10">
    <location>
        <begin position="394"/>
        <end position="464"/>
    </location>
</feature>
<evidence type="ECO:0000256" key="6">
    <source>
        <dbReference type="ARBA" id="ARBA00022777"/>
    </source>
</evidence>
<dbReference type="Proteomes" id="UP000275394">
    <property type="component" value="Unassembled WGS sequence"/>
</dbReference>
<dbReference type="InterPro" id="IPR018934">
    <property type="entry name" value="RIO_dom"/>
</dbReference>
<sequence length="477" mass="54836">MPAASPLPSIAASRLKSANHDLTPPFLLELDESLEPWRCTAILRTLPERRIVLLVNKDGKNAIAKLFFRDKDYHRELEGYQLLQTQQQPCAEILAHDDTSSFQYILFEYIDAPSLAALWQQGRDRDQRINTLCQAIPRIAELHRVGLRQMDIHLDNFLCIEDQLVLIDYASIQRDSAPLSSQLACHNFAHLIAQLAGDYSAYYPQLLSLYQQHVAISFSLQDLTTQVEQLRAKRWRHYERKIARDCSEFIAEQQFNSRLVLRRQSDSYAMRKLLQAPDAAMMQGVTLKQGNTATVSRVCIDQQSLVIKRYNIKSSLHAINRALRPTRAWASWRNAYKLRFEGLLTPLPIALSEHRFGPLRSKAYLLCEHIEGKDLWQVFNDGEDSPLPLVMLEKQVVDMFEGLLAGKLSHGDLKGTNLIATTEGLQIIDLDAMKSHSNEKKLKNALQRDLQRFLRNFNEQQRQRFEELLSTFSAKLK</sequence>
<accession>A0A3N2DYX2</accession>
<dbReference type="InterPro" id="IPR011009">
    <property type="entry name" value="Kinase-like_dom_sf"/>
</dbReference>
<evidence type="ECO:0000256" key="7">
    <source>
        <dbReference type="ARBA" id="ARBA00022840"/>
    </source>
</evidence>
<name>A0A3N2DYX2_9GAMM</name>
<dbReference type="Gene3D" id="1.10.510.10">
    <property type="entry name" value="Transferase(Phosphotransferase) domain 1"/>
    <property type="match status" value="1"/>
</dbReference>
<dbReference type="Pfam" id="PF01163">
    <property type="entry name" value="RIO1"/>
    <property type="match status" value="1"/>
</dbReference>
<evidence type="ECO:0000256" key="1">
    <source>
        <dbReference type="ARBA" id="ARBA00010630"/>
    </source>
</evidence>
<dbReference type="GO" id="GO:0004674">
    <property type="term" value="F:protein serine/threonine kinase activity"/>
    <property type="evidence" value="ECO:0007669"/>
    <property type="project" value="UniProtKB-KW"/>
</dbReference>
<evidence type="ECO:0000256" key="4">
    <source>
        <dbReference type="ARBA" id="ARBA00022679"/>
    </source>
</evidence>
<comment type="similarity">
    <text evidence="1">Belongs to the protein kinase superfamily. BUD32 family.</text>
</comment>
<dbReference type="PANTHER" id="PTHR12209:SF0">
    <property type="entry name" value="EKC_KEOPS COMPLEX SUBUNIT TP53RK"/>
    <property type="match status" value="1"/>
</dbReference>